<comment type="caution">
    <text evidence="3">The sequence shown here is derived from an EMBL/GenBank/DDBJ whole genome shotgun (WGS) entry which is preliminary data.</text>
</comment>
<accession>A0A3A1V0V8</accession>
<evidence type="ECO:0000256" key="2">
    <source>
        <dbReference type="SAM" id="Phobius"/>
    </source>
</evidence>
<keyword evidence="2" id="KW-0812">Transmembrane</keyword>
<dbReference type="EMBL" id="QXQA01000004">
    <property type="protein sequence ID" value="RIX53456.1"/>
    <property type="molecule type" value="Genomic_DNA"/>
</dbReference>
<proteinExistence type="predicted"/>
<gene>
    <name evidence="3" type="ORF">D3P08_08420</name>
</gene>
<organism evidence="3 4">
    <name type="scientific">Paenibacillus nanensis</name>
    <dbReference type="NCBI Taxonomy" id="393251"/>
    <lineage>
        <taxon>Bacteria</taxon>
        <taxon>Bacillati</taxon>
        <taxon>Bacillota</taxon>
        <taxon>Bacilli</taxon>
        <taxon>Bacillales</taxon>
        <taxon>Paenibacillaceae</taxon>
        <taxon>Paenibacillus</taxon>
    </lineage>
</organism>
<name>A0A3A1V0V8_9BACL</name>
<dbReference type="RefSeq" id="WP_119599065.1">
    <property type="nucleotide sequence ID" value="NZ_QXQA01000004.1"/>
</dbReference>
<dbReference type="Proteomes" id="UP000266482">
    <property type="component" value="Unassembled WGS sequence"/>
</dbReference>
<evidence type="ECO:0000256" key="1">
    <source>
        <dbReference type="SAM" id="MobiDB-lite"/>
    </source>
</evidence>
<evidence type="ECO:0000313" key="3">
    <source>
        <dbReference type="EMBL" id="RIX53456.1"/>
    </source>
</evidence>
<feature type="region of interest" description="Disordered" evidence="1">
    <location>
        <begin position="1"/>
        <end position="41"/>
    </location>
</feature>
<keyword evidence="2" id="KW-1133">Transmembrane helix</keyword>
<sequence>MSRKLRHGRSAGRQKSEQRNDMTNTASSEDEAPLNLPPRRKKFPSSIQKVNRWYYNILFVLFVGLVAFLFWYGNTYSP</sequence>
<keyword evidence="4" id="KW-1185">Reference proteome</keyword>
<dbReference type="AlphaFoldDB" id="A0A3A1V0V8"/>
<dbReference type="OrthoDB" id="2622205at2"/>
<feature type="transmembrane region" description="Helical" evidence="2">
    <location>
        <begin position="53"/>
        <end position="72"/>
    </location>
</feature>
<keyword evidence="2" id="KW-0472">Membrane</keyword>
<reference evidence="3 4" key="1">
    <citation type="submission" date="2018-09" db="EMBL/GenBank/DDBJ databases">
        <title>Paenibacillus aracenensis nov. sp. isolated from a cave in southern Spain.</title>
        <authorList>
            <person name="Jurado V."/>
            <person name="Gutierrez-Patricio S."/>
            <person name="Gonzalez-Pimentel J.L."/>
            <person name="Miller A.Z."/>
            <person name="Laiz L."/>
            <person name="Saiz-Jimenez C."/>
        </authorList>
    </citation>
    <scope>NUCLEOTIDE SEQUENCE [LARGE SCALE GENOMIC DNA]</scope>
    <source>
        <strain evidence="3 4">DSM 22867</strain>
    </source>
</reference>
<protein>
    <submittedName>
        <fullName evidence="3">Uncharacterized protein</fullName>
    </submittedName>
</protein>
<feature type="compositionally biased region" description="Basic residues" evidence="1">
    <location>
        <begin position="1"/>
        <end position="12"/>
    </location>
</feature>
<evidence type="ECO:0000313" key="4">
    <source>
        <dbReference type="Proteomes" id="UP000266482"/>
    </source>
</evidence>